<dbReference type="RefSeq" id="WP_376735501.1">
    <property type="nucleotide sequence ID" value="NZ_JAYMRP010000037.1"/>
</dbReference>
<accession>A0ABV5EJG2</accession>
<keyword evidence="2" id="KW-1185">Reference proteome</keyword>
<evidence type="ECO:0000313" key="2">
    <source>
        <dbReference type="Proteomes" id="UP001585080"/>
    </source>
</evidence>
<dbReference type="EMBL" id="JAYMRP010000037">
    <property type="protein sequence ID" value="MFB8776996.1"/>
    <property type="molecule type" value="Genomic_DNA"/>
</dbReference>
<reference evidence="1 2" key="1">
    <citation type="submission" date="2024-01" db="EMBL/GenBank/DDBJ databases">
        <title>Genome mining of biosynthetic gene clusters to explore secondary metabolites of Streptomyces sp.</title>
        <authorList>
            <person name="Baig A."/>
            <person name="Ajitkumar Shintre N."/>
            <person name="Kumar H."/>
            <person name="Anbarasu A."/>
            <person name="Ramaiah S."/>
        </authorList>
    </citation>
    <scope>NUCLEOTIDE SEQUENCE [LARGE SCALE GENOMIC DNA]</scope>
    <source>
        <strain evidence="1 2">A57</strain>
    </source>
</reference>
<comment type="caution">
    <text evidence="1">The sequence shown here is derived from an EMBL/GenBank/DDBJ whole genome shotgun (WGS) entry which is preliminary data.</text>
</comment>
<evidence type="ECO:0008006" key="3">
    <source>
        <dbReference type="Google" id="ProtNLM"/>
    </source>
</evidence>
<organism evidence="1 2">
    <name type="scientific">Streptomyces broussonetiae</name>
    <dbReference type="NCBI Taxonomy" id="2686304"/>
    <lineage>
        <taxon>Bacteria</taxon>
        <taxon>Bacillati</taxon>
        <taxon>Actinomycetota</taxon>
        <taxon>Actinomycetes</taxon>
        <taxon>Kitasatosporales</taxon>
        <taxon>Streptomycetaceae</taxon>
        <taxon>Streptomyces</taxon>
    </lineage>
</organism>
<sequence>MALAARTALTEDTVRTLLRGGGAPPEPVNDRVRTRLRRLAAAHLERTGRRMSDLVAEISRELQVSEYWARQVCDGKKVPSVEFLHGLVEFFGVEDGEGLDALNRALLPALHTLEDPASDPVQTLLDRYGVKSADLRAHGSLTRHQLERVLEGVMRSVLPQEGDDRR</sequence>
<proteinExistence type="predicted"/>
<dbReference type="InterPro" id="IPR010982">
    <property type="entry name" value="Lambda_DNA-bd_dom_sf"/>
</dbReference>
<name>A0ABV5EJG2_9ACTN</name>
<dbReference type="Proteomes" id="UP001585080">
    <property type="component" value="Unassembled WGS sequence"/>
</dbReference>
<protein>
    <recommendedName>
        <fullName evidence="3">XRE family transcriptional regulator</fullName>
    </recommendedName>
</protein>
<evidence type="ECO:0000313" key="1">
    <source>
        <dbReference type="EMBL" id="MFB8776996.1"/>
    </source>
</evidence>
<dbReference type="Gene3D" id="1.10.260.40">
    <property type="entry name" value="lambda repressor-like DNA-binding domains"/>
    <property type="match status" value="1"/>
</dbReference>
<gene>
    <name evidence="1" type="ORF">VSS16_30390</name>
</gene>